<dbReference type="Gene3D" id="3.40.250.10">
    <property type="entry name" value="Rhodanese-like domain"/>
    <property type="match status" value="1"/>
</dbReference>
<protein>
    <submittedName>
        <fullName evidence="2">Rhodanese-related sulfurtransferase</fullName>
    </submittedName>
</protein>
<dbReference type="PROSITE" id="PS50206">
    <property type="entry name" value="RHODANESE_3"/>
    <property type="match status" value="1"/>
</dbReference>
<dbReference type="InterPro" id="IPR001763">
    <property type="entry name" value="Rhodanese-like_dom"/>
</dbReference>
<dbReference type="EMBL" id="FNAI01000004">
    <property type="protein sequence ID" value="SDE16872.1"/>
    <property type="molecule type" value="Genomic_DNA"/>
</dbReference>
<dbReference type="PANTHER" id="PTHR43031:SF17">
    <property type="entry name" value="SULFURTRANSFERASE YTWF-RELATED"/>
    <property type="match status" value="1"/>
</dbReference>
<dbReference type="InterPro" id="IPR036873">
    <property type="entry name" value="Rhodanese-like_dom_sf"/>
</dbReference>
<evidence type="ECO:0000313" key="2">
    <source>
        <dbReference type="EMBL" id="SDE16872.1"/>
    </source>
</evidence>
<dbReference type="Pfam" id="PF00581">
    <property type="entry name" value="Rhodanese"/>
    <property type="match status" value="1"/>
</dbReference>
<dbReference type="CDD" id="cd00158">
    <property type="entry name" value="RHOD"/>
    <property type="match status" value="1"/>
</dbReference>
<dbReference type="Proteomes" id="UP000199072">
    <property type="component" value="Unassembled WGS sequence"/>
</dbReference>
<dbReference type="GO" id="GO:0016740">
    <property type="term" value="F:transferase activity"/>
    <property type="evidence" value="ECO:0007669"/>
    <property type="project" value="UniProtKB-KW"/>
</dbReference>
<proteinExistence type="predicted"/>
<dbReference type="AlphaFoldDB" id="A0A1G7AQ46"/>
<name>A0A1G7AQ46_9SPHI</name>
<keyword evidence="2" id="KW-0808">Transferase</keyword>
<reference evidence="2 3" key="1">
    <citation type="submission" date="2016-10" db="EMBL/GenBank/DDBJ databases">
        <authorList>
            <person name="de Groot N.N."/>
        </authorList>
    </citation>
    <scope>NUCLEOTIDE SEQUENCE [LARGE SCALE GENOMIC DNA]</scope>
    <source>
        <strain evidence="2 3">47C3B</strain>
    </source>
</reference>
<gene>
    <name evidence="2" type="ORF">SAMN05216464_104205</name>
</gene>
<evidence type="ECO:0000313" key="3">
    <source>
        <dbReference type="Proteomes" id="UP000199072"/>
    </source>
</evidence>
<dbReference type="PANTHER" id="PTHR43031">
    <property type="entry name" value="FAD-DEPENDENT OXIDOREDUCTASE"/>
    <property type="match status" value="1"/>
</dbReference>
<organism evidence="2 3">
    <name type="scientific">Mucilaginibacter pineti</name>
    <dbReference type="NCBI Taxonomy" id="1391627"/>
    <lineage>
        <taxon>Bacteria</taxon>
        <taxon>Pseudomonadati</taxon>
        <taxon>Bacteroidota</taxon>
        <taxon>Sphingobacteriia</taxon>
        <taxon>Sphingobacteriales</taxon>
        <taxon>Sphingobacteriaceae</taxon>
        <taxon>Mucilaginibacter</taxon>
    </lineage>
</organism>
<feature type="domain" description="Rhodanese" evidence="1">
    <location>
        <begin position="21"/>
        <end position="108"/>
    </location>
</feature>
<dbReference type="SUPFAM" id="SSF52821">
    <property type="entry name" value="Rhodanese/Cell cycle control phosphatase"/>
    <property type="match status" value="1"/>
</dbReference>
<accession>A0A1G7AQ46</accession>
<dbReference type="STRING" id="1391627.SAMN05216464_104205"/>
<sequence length="110" mass="12372">MIILFDMNEITVQELKEKIDKGEDFQLIDVREDFEYETSNLGGQSIPLGGILIEADKIYKDKPVVIMCRSGKRSAAAIMQLEQKGFTNLYNLQGGILAWAAEIDPDLSVY</sequence>
<dbReference type="SMART" id="SM00450">
    <property type="entry name" value="RHOD"/>
    <property type="match status" value="1"/>
</dbReference>
<evidence type="ECO:0000259" key="1">
    <source>
        <dbReference type="PROSITE" id="PS50206"/>
    </source>
</evidence>
<keyword evidence="3" id="KW-1185">Reference proteome</keyword>
<dbReference type="InterPro" id="IPR050229">
    <property type="entry name" value="GlpE_sulfurtransferase"/>
</dbReference>